<sequence>MFVANPALGFVSKLKMSGFRFKEKEDEEEYGKDFLFVSLIRRGFLVCFSDWMRKKIVKKTGKKQMCLGCLLERVELLE</sequence>
<comment type="caution">
    <text evidence="1">The sequence shown here is derived from an EMBL/GenBank/DDBJ whole genome shotgun (WGS) entry which is preliminary data.</text>
</comment>
<evidence type="ECO:0000313" key="1">
    <source>
        <dbReference type="EMBL" id="GKV47680.1"/>
    </source>
</evidence>
<dbReference type="EMBL" id="BPVZ01000233">
    <property type="protein sequence ID" value="GKV47680.1"/>
    <property type="molecule type" value="Genomic_DNA"/>
</dbReference>
<reference evidence="1 2" key="1">
    <citation type="journal article" date="2021" name="Commun. Biol.">
        <title>The genome of Shorea leprosula (Dipterocarpaceae) highlights the ecological relevance of drought in aseasonal tropical rainforests.</title>
        <authorList>
            <person name="Ng K.K.S."/>
            <person name="Kobayashi M.J."/>
            <person name="Fawcett J.A."/>
            <person name="Hatakeyama M."/>
            <person name="Paape T."/>
            <person name="Ng C.H."/>
            <person name="Ang C.C."/>
            <person name="Tnah L.H."/>
            <person name="Lee C.T."/>
            <person name="Nishiyama T."/>
            <person name="Sese J."/>
            <person name="O'Brien M.J."/>
            <person name="Copetti D."/>
            <person name="Mohd Noor M.I."/>
            <person name="Ong R.C."/>
            <person name="Putra M."/>
            <person name="Sireger I.Z."/>
            <person name="Indrioko S."/>
            <person name="Kosugi Y."/>
            <person name="Izuno A."/>
            <person name="Isagi Y."/>
            <person name="Lee S.L."/>
            <person name="Shimizu K.K."/>
        </authorList>
    </citation>
    <scope>NUCLEOTIDE SEQUENCE [LARGE SCALE GENOMIC DNA]</scope>
    <source>
        <strain evidence="1">214</strain>
    </source>
</reference>
<keyword evidence="2" id="KW-1185">Reference proteome</keyword>
<accession>A0AAV5MCU6</accession>
<organism evidence="1 2">
    <name type="scientific">Rubroshorea leprosula</name>
    <dbReference type="NCBI Taxonomy" id="152421"/>
    <lineage>
        <taxon>Eukaryota</taxon>
        <taxon>Viridiplantae</taxon>
        <taxon>Streptophyta</taxon>
        <taxon>Embryophyta</taxon>
        <taxon>Tracheophyta</taxon>
        <taxon>Spermatophyta</taxon>
        <taxon>Magnoliopsida</taxon>
        <taxon>eudicotyledons</taxon>
        <taxon>Gunneridae</taxon>
        <taxon>Pentapetalae</taxon>
        <taxon>rosids</taxon>
        <taxon>malvids</taxon>
        <taxon>Malvales</taxon>
        <taxon>Dipterocarpaceae</taxon>
        <taxon>Rubroshorea</taxon>
    </lineage>
</organism>
<evidence type="ECO:0000313" key="2">
    <source>
        <dbReference type="Proteomes" id="UP001054252"/>
    </source>
</evidence>
<protein>
    <submittedName>
        <fullName evidence="1">Uncharacterized protein</fullName>
    </submittedName>
</protein>
<dbReference type="AlphaFoldDB" id="A0AAV5MCU6"/>
<name>A0AAV5MCU6_9ROSI</name>
<dbReference type="Proteomes" id="UP001054252">
    <property type="component" value="Unassembled WGS sequence"/>
</dbReference>
<gene>
    <name evidence="1" type="ORF">SLEP1_g54557</name>
</gene>
<proteinExistence type="predicted"/>